<gene>
    <name evidence="2" type="ORF">UFOVP1035_79</name>
    <name evidence="3" type="ORF">UFOVP1181_38</name>
    <name evidence="1" type="ORF">UFOVP965_83</name>
</gene>
<organism evidence="3">
    <name type="scientific">uncultured Caudovirales phage</name>
    <dbReference type="NCBI Taxonomy" id="2100421"/>
    <lineage>
        <taxon>Viruses</taxon>
        <taxon>Duplodnaviria</taxon>
        <taxon>Heunggongvirae</taxon>
        <taxon>Uroviricota</taxon>
        <taxon>Caudoviricetes</taxon>
        <taxon>Peduoviridae</taxon>
        <taxon>Maltschvirus</taxon>
        <taxon>Maltschvirus maltsch</taxon>
    </lineage>
</organism>
<evidence type="ECO:0000313" key="1">
    <source>
        <dbReference type="EMBL" id="CAB4174826.1"/>
    </source>
</evidence>
<dbReference type="EMBL" id="LR796920">
    <property type="protein sequence ID" value="CAB4174826.1"/>
    <property type="molecule type" value="Genomic_DNA"/>
</dbReference>
<accession>A0A6J5QXR8</accession>
<name>A0A6J5QXR8_9CAUD</name>
<reference evidence="3" key="1">
    <citation type="submission" date="2020-05" db="EMBL/GenBank/DDBJ databases">
        <authorList>
            <person name="Chiriac C."/>
            <person name="Salcher M."/>
            <person name="Ghai R."/>
            <person name="Kavagutti S V."/>
        </authorList>
    </citation>
    <scope>NUCLEOTIDE SEQUENCE</scope>
</reference>
<dbReference type="EMBL" id="LR797127">
    <property type="protein sequence ID" value="CAB4188592.1"/>
    <property type="molecule type" value="Genomic_DNA"/>
</dbReference>
<evidence type="ECO:0000313" key="3">
    <source>
        <dbReference type="EMBL" id="CAB4188592.1"/>
    </source>
</evidence>
<sequence length="89" mass="9783">MTKESPTVPIKYVYAVIGRPDGTFSVTSNLGELANLTLEDADYKVTFGDIKRSTIEVHESILREEAVMEAVERMQGFGPPPPQFNPPAS</sequence>
<evidence type="ECO:0000313" key="2">
    <source>
        <dbReference type="EMBL" id="CAB4179847.1"/>
    </source>
</evidence>
<protein>
    <submittedName>
        <fullName evidence="3">Uncharacterized protein</fullName>
    </submittedName>
</protein>
<proteinExistence type="predicted"/>
<dbReference type="EMBL" id="LR796984">
    <property type="protein sequence ID" value="CAB4179847.1"/>
    <property type="molecule type" value="Genomic_DNA"/>
</dbReference>